<sequence>MDVPMLKKGDFVKLTSVRAWGGNRGKVMLVRRAQVTSVTKAGFASIDARPSERYQPIANSPDGLYREWTPKTMAGLADSIVTIAPITAEEYAGLPATNEDARAYARRLLQET</sequence>
<dbReference type="Proteomes" id="UP001056634">
    <property type="component" value="Segment"/>
</dbReference>
<protein>
    <submittedName>
        <fullName evidence="1">Uncharacterized protein</fullName>
    </submittedName>
</protein>
<keyword evidence="2" id="KW-1185">Reference proteome</keyword>
<gene>
    <name evidence="1" type="ORF">MARCHEWKA_04190</name>
</gene>
<reference evidence="1" key="1">
    <citation type="submission" date="2022-04" db="EMBL/GenBank/DDBJ databases">
        <authorList>
            <person name="Friedrich I."/>
            <person name="Schneider D."/>
            <person name="Poehlein A."/>
            <person name="Hertel R."/>
            <person name="Daniel R."/>
        </authorList>
    </citation>
    <scope>NUCLEOTIDE SEQUENCE</scope>
</reference>
<organism evidence="1 2">
    <name type="scientific">Brevundimonas phage vB_BpoS-Marchewka</name>
    <dbReference type="NCBI Taxonomy" id="2948604"/>
    <lineage>
        <taxon>Viruses</taxon>
        <taxon>Duplodnaviria</taxon>
        <taxon>Heunggongvirae</taxon>
        <taxon>Uroviricota</taxon>
        <taxon>Caudoviricetes</taxon>
        <taxon>Jeanschmidtviridae</taxon>
        <taxon>Marchewkavirus</taxon>
        <taxon>Marchewkavirus marchewka</taxon>
    </lineage>
</organism>
<evidence type="ECO:0000313" key="2">
    <source>
        <dbReference type="Proteomes" id="UP001056634"/>
    </source>
</evidence>
<evidence type="ECO:0000313" key="1">
    <source>
        <dbReference type="EMBL" id="UTC28931.1"/>
    </source>
</evidence>
<accession>A0A9E7N2Z9</accession>
<dbReference type="EMBL" id="ON529851">
    <property type="protein sequence ID" value="UTC28931.1"/>
    <property type="molecule type" value="Genomic_DNA"/>
</dbReference>
<name>A0A9E7N2Z9_9CAUD</name>
<proteinExistence type="predicted"/>